<dbReference type="PROSITE" id="PS51202">
    <property type="entry name" value="RCK_C"/>
    <property type="match status" value="1"/>
</dbReference>
<dbReference type="Gene3D" id="3.30.70.1450">
    <property type="entry name" value="Regulator of K+ conductance, C-terminal domain"/>
    <property type="match status" value="1"/>
</dbReference>
<dbReference type="GO" id="GO:0006813">
    <property type="term" value="P:potassium ion transport"/>
    <property type="evidence" value="ECO:0007669"/>
    <property type="project" value="InterPro"/>
</dbReference>
<proteinExistence type="predicted"/>
<accession>A0A4S4BGG0</accession>
<keyword evidence="3" id="KW-1185">Reference proteome</keyword>
<feature type="domain" description="RCK C-terminal" evidence="1">
    <location>
        <begin position="76"/>
        <end position="161"/>
    </location>
</feature>
<dbReference type="Pfam" id="PF02080">
    <property type="entry name" value="TrkA_C"/>
    <property type="match status" value="1"/>
</dbReference>
<gene>
    <name evidence="2" type="ORF">E6C55_31705</name>
</gene>
<dbReference type="AlphaFoldDB" id="A0A4S4BGG0"/>
<evidence type="ECO:0000313" key="2">
    <source>
        <dbReference type="EMBL" id="THF72839.1"/>
    </source>
</evidence>
<dbReference type="SUPFAM" id="SSF116726">
    <property type="entry name" value="TrkA C-terminal domain-like"/>
    <property type="match status" value="1"/>
</dbReference>
<dbReference type="PANTHER" id="PTHR30445">
    <property type="entry name" value="K(+)_H(+) ANTIPORTER SUBUNIT KHTT"/>
    <property type="match status" value="1"/>
</dbReference>
<organism evidence="2 3">
    <name type="scientific">Cohnella fermenti</name>
    <dbReference type="NCBI Taxonomy" id="2565925"/>
    <lineage>
        <taxon>Bacteria</taxon>
        <taxon>Bacillati</taxon>
        <taxon>Bacillota</taxon>
        <taxon>Bacilli</taxon>
        <taxon>Bacillales</taxon>
        <taxon>Paenibacillaceae</taxon>
        <taxon>Cohnella</taxon>
    </lineage>
</organism>
<evidence type="ECO:0000313" key="3">
    <source>
        <dbReference type="Proteomes" id="UP000310636"/>
    </source>
</evidence>
<name>A0A4S4BGG0_9BACL</name>
<dbReference type="Pfam" id="PF25991">
    <property type="entry name" value="KhtT_N"/>
    <property type="match status" value="1"/>
</dbReference>
<reference evidence="2 3" key="1">
    <citation type="submission" date="2019-04" db="EMBL/GenBank/DDBJ databases">
        <title>Cohnella sp. nov. isolated from preserved vegetables.</title>
        <authorList>
            <person name="Lin S.-Y."/>
            <person name="Hung M.-H."/>
            <person name="Young C.-C."/>
        </authorList>
    </citation>
    <scope>NUCLEOTIDE SEQUENCE [LARGE SCALE GENOMIC DNA]</scope>
    <source>
        <strain evidence="2 3">CC-MHH1044</strain>
    </source>
</reference>
<dbReference type="Proteomes" id="UP000310636">
    <property type="component" value="Unassembled WGS sequence"/>
</dbReference>
<evidence type="ECO:0000259" key="1">
    <source>
        <dbReference type="PROSITE" id="PS51202"/>
    </source>
</evidence>
<dbReference type="PANTHER" id="PTHR30445:SF8">
    <property type="entry name" value="K(+)_H(+) ANTIPORTER SUBUNIT KHTT"/>
    <property type="match status" value="1"/>
</dbReference>
<dbReference type="InterPro" id="IPR050144">
    <property type="entry name" value="AAE_transporter"/>
</dbReference>
<dbReference type="InterPro" id="IPR036721">
    <property type="entry name" value="RCK_C_sf"/>
</dbReference>
<dbReference type="RefSeq" id="WP_136373856.1">
    <property type="nucleotide sequence ID" value="NZ_SSOB01000069.1"/>
</dbReference>
<dbReference type="GO" id="GO:0008324">
    <property type="term" value="F:monoatomic cation transmembrane transporter activity"/>
    <property type="evidence" value="ECO:0007669"/>
    <property type="project" value="InterPro"/>
</dbReference>
<dbReference type="EMBL" id="SSOB01000069">
    <property type="protein sequence ID" value="THF72839.1"/>
    <property type="molecule type" value="Genomic_DNA"/>
</dbReference>
<dbReference type="InterPro" id="IPR006037">
    <property type="entry name" value="RCK_C"/>
</dbReference>
<dbReference type="InterPro" id="IPR058776">
    <property type="entry name" value="KhtT-like_N"/>
</dbReference>
<dbReference type="InterPro" id="IPR026278">
    <property type="entry name" value="KhtT"/>
</dbReference>
<sequence>MDIRESDLPGIGRKFQLTNEQGEKIVIVVHDDGRREIYHFDHRSPDESLSMVTLSDEEARQIAFIVGGLVHKPKMLETIEMALGDLVIEWYKLEPGSPCIGRTIGELDIRRRSGATVIAVVGKSSAKQINPGPDYVLPEESTMVVMGERQQIQALKQIIKSGCD</sequence>
<protein>
    <submittedName>
        <fullName evidence="2">Potassium:proton antiporter</fullName>
    </submittedName>
</protein>
<dbReference type="OrthoDB" id="67547at2"/>
<dbReference type="PIRSF" id="PIRSF005028">
    <property type="entry name" value="KhtT"/>
    <property type="match status" value="1"/>
</dbReference>
<comment type="caution">
    <text evidence="2">The sequence shown here is derived from an EMBL/GenBank/DDBJ whole genome shotgun (WGS) entry which is preliminary data.</text>
</comment>